<organism evidence="1 2">
    <name type="scientific">Mycobacterium phage Bella96</name>
    <dbReference type="NCBI Taxonomy" id="2024005"/>
    <lineage>
        <taxon>Viruses</taxon>
        <taxon>Duplodnaviria</taxon>
        <taxon>Heunggongvirae</taxon>
        <taxon>Uroviricota</taxon>
        <taxon>Caudoviricetes</taxon>
        <taxon>Weiservirinae</taxon>
        <taxon>Anayavirus</taxon>
        <taxon>Anayavirus bella96</taxon>
    </lineage>
</organism>
<evidence type="ECO:0000313" key="2">
    <source>
        <dbReference type="Proteomes" id="UP000221307"/>
    </source>
</evidence>
<reference evidence="1 2" key="1">
    <citation type="submission" date="2017-06" db="EMBL/GenBank/DDBJ databases">
        <authorList>
            <person name="Fischman H.D."/>
            <person name="Belyk K.J."/>
            <person name="Conroy J.L."/>
            <person name="Cushman K.B."/>
            <person name="Elliott M.P."/>
            <person name="Fifer J.B."/>
            <person name="Gitter S.R."/>
            <person name="Gutting A.L."/>
            <person name="Kain E.J."/>
            <person name="Kosiba D.J."/>
            <person name="Lee S.R."/>
            <person name="Nguyen K.P."/>
            <person name="Parliament N.D."/>
            <person name="Reitsma H.S."/>
            <person name="Sievers M.T."/>
            <person name="Talaga S.L."/>
            <person name="Versluis P."/>
            <person name="Yoon Y.C."/>
            <person name="Stukey J."/>
            <person name="Best A."/>
            <person name="Garlena R.A."/>
            <person name="Russell D.A."/>
            <person name="Pope W.H."/>
            <person name="Jacobs-Sera D."/>
            <person name="Hendrix R.W."/>
            <person name="Hatfull G.F."/>
        </authorList>
    </citation>
    <scope>NUCLEOTIDE SEQUENCE [LARGE SCALE GENOMIC DNA]</scope>
</reference>
<name>A0A222Z0E0_9CAUD</name>
<protein>
    <submittedName>
        <fullName evidence="1">Uncharacterized protein</fullName>
    </submittedName>
</protein>
<proteinExistence type="predicted"/>
<accession>A0A222Z0E0</accession>
<evidence type="ECO:0000313" key="1">
    <source>
        <dbReference type="EMBL" id="ASR78001.1"/>
    </source>
</evidence>
<sequence>MVSHSFLHIQLWSSCILTAKTVNDAGQRPARPPLRWAR</sequence>
<gene>
    <name evidence="1" type="ORF">SEA_BELLA96_71</name>
</gene>
<dbReference type="Proteomes" id="UP000221307">
    <property type="component" value="Segment"/>
</dbReference>
<keyword evidence="2" id="KW-1185">Reference proteome</keyword>
<dbReference type="EMBL" id="MF377440">
    <property type="protein sequence ID" value="ASR78001.1"/>
    <property type="molecule type" value="Genomic_DNA"/>
</dbReference>